<organism evidence="11 12">
    <name type="scientific">Thermocladium modestius</name>
    <dbReference type="NCBI Taxonomy" id="62609"/>
    <lineage>
        <taxon>Archaea</taxon>
        <taxon>Thermoproteota</taxon>
        <taxon>Thermoprotei</taxon>
        <taxon>Thermoproteales</taxon>
        <taxon>Thermoproteaceae</taxon>
        <taxon>Thermocladium</taxon>
    </lineage>
</organism>
<dbReference type="GO" id="GO:0010181">
    <property type="term" value="F:FMN binding"/>
    <property type="evidence" value="ECO:0007669"/>
    <property type="project" value="InterPro"/>
</dbReference>
<dbReference type="Gene3D" id="3.40.50.720">
    <property type="entry name" value="NAD(P)-binding Rossmann-like Domain"/>
    <property type="match status" value="1"/>
</dbReference>
<dbReference type="GO" id="GO:0051536">
    <property type="term" value="F:iron-sulfur cluster binding"/>
    <property type="evidence" value="ECO:0007669"/>
    <property type="project" value="UniProtKB-KW"/>
</dbReference>
<dbReference type="Pfam" id="PF13450">
    <property type="entry name" value="NAD_binding_8"/>
    <property type="match status" value="1"/>
</dbReference>
<dbReference type="AlphaFoldDB" id="A0A830GQW5"/>
<dbReference type="RefSeq" id="WP_188595548.1">
    <property type="nucleotide sequence ID" value="NZ_BMNL01000001.1"/>
</dbReference>
<gene>
    <name evidence="11" type="ORF">GCM10007981_01320</name>
</gene>
<evidence type="ECO:0000256" key="5">
    <source>
        <dbReference type="ARBA" id="ARBA00022643"/>
    </source>
</evidence>
<dbReference type="InterPro" id="IPR051793">
    <property type="entry name" value="NADH:flavin_oxidoreductase"/>
</dbReference>
<evidence type="ECO:0000256" key="4">
    <source>
        <dbReference type="ARBA" id="ARBA00022630"/>
    </source>
</evidence>
<accession>A0A830GQW5</accession>
<comment type="similarity">
    <text evidence="3">In the N-terminal section; belongs to the NADH:flavin oxidoreductase/NADH oxidase family.</text>
</comment>
<evidence type="ECO:0000256" key="2">
    <source>
        <dbReference type="ARBA" id="ARBA00001966"/>
    </source>
</evidence>
<dbReference type="InterPro" id="IPR036188">
    <property type="entry name" value="FAD/NAD-bd_sf"/>
</dbReference>
<evidence type="ECO:0000256" key="3">
    <source>
        <dbReference type="ARBA" id="ARBA00011048"/>
    </source>
</evidence>
<sequence length="549" mass="60975">MKLLEPFYIRDVKLRNRVVMAPMISNLAAPGGYPTDEHIAYMARRTASAGLIITEYTYVDAVDSRGSPNELGLYSDEVVPKFFRLTDAIHSRGSKIFVQLVHAGRKTRPSLIWGNEPIAPSPAPLLGPVREMGEEDIRRVVREFGDAAERAERAGFDGVEIHGAHGYLIAQFLSPAVNRRRDRYGDGVAFLEEVLGEVRRRTSLPVGLRISASEFDPNGLSPRDVSTIIGRVAGMLDYVHLSAGRDGPLGSSMPFYWRRPAFVDLAREVGAGGLPLLLVGSVVTLGDAEEVLRVADAVVLGRQLLADPEWLPKAVGGKPFRPCIRCNQSCRGFASREVRCDVNPELGWELIPLRPGSGRATVVGGGLMGMEAARTLAERGFKVTLLERGEALGGQLNWLMDPWKREEFLPLLRFYEAELARLGVEVRLGEEGGREEGVWAVPEERQPAFTPYSGKTVLVDSNLYAYQDYAFKWAEENKVVVTERGLEGLDRTRGYLLAEAYRKRGVEVVKDWRDAEAEADVVIREFSRRQPSIGSAIWRGHWMAAEYEP</sequence>
<feature type="domain" description="NADH:flavin oxidoreductase/NADH oxidase N-terminal" evidence="10">
    <location>
        <begin position="2"/>
        <end position="315"/>
    </location>
</feature>
<dbReference type="CDD" id="cd02803">
    <property type="entry name" value="OYE_like_FMN_family"/>
    <property type="match status" value="1"/>
</dbReference>
<evidence type="ECO:0000256" key="8">
    <source>
        <dbReference type="ARBA" id="ARBA00023004"/>
    </source>
</evidence>
<dbReference type="InterPro" id="IPR001155">
    <property type="entry name" value="OxRdtase_FMN_N"/>
</dbReference>
<reference evidence="11" key="2">
    <citation type="submission" date="2020-09" db="EMBL/GenBank/DDBJ databases">
        <authorList>
            <person name="Sun Q."/>
            <person name="Ohkuma M."/>
        </authorList>
    </citation>
    <scope>NUCLEOTIDE SEQUENCE</scope>
    <source>
        <strain evidence="11">JCM 10088</strain>
    </source>
</reference>
<keyword evidence="5" id="KW-0288">FMN</keyword>
<evidence type="ECO:0000259" key="10">
    <source>
        <dbReference type="Pfam" id="PF00724"/>
    </source>
</evidence>
<protein>
    <submittedName>
        <fullName evidence="11">NADH oxidase</fullName>
    </submittedName>
</protein>
<evidence type="ECO:0000313" key="11">
    <source>
        <dbReference type="EMBL" id="GGP19081.1"/>
    </source>
</evidence>
<dbReference type="Pfam" id="PF00724">
    <property type="entry name" value="Oxidored_FMN"/>
    <property type="match status" value="1"/>
</dbReference>
<evidence type="ECO:0000256" key="6">
    <source>
        <dbReference type="ARBA" id="ARBA00022723"/>
    </source>
</evidence>
<dbReference type="EMBL" id="BMNL01000001">
    <property type="protein sequence ID" value="GGP19081.1"/>
    <property type="molecule type" value="Genomic_DNA"/>
</dbReference>
<dbReference type="SUPFAM" id="SSF51905">
    <property type="entry name" value="FAD/NAD(P)-binding domain"/>
    <property type="match status" value="1"/>
</dbReference>
<keyword evidence="9" id="KW-0411">Iron-sulfur</keyword>
<dbReference type="OrthoDB" id="24876at2157"/>
<dbReference type="Gene3D" id="3.20.20.70">
    <property type="entry name" value="Aldolase class I"/>
    <property type="match status" value="1"/>
</dbReference>
<keyword evidence="12" id="KW-1185">Reference proteome</keyword>
<proteinExistence type="inferred from homology"/>
<name>A0A830GQW5_9CREN</name>
<evidence type="ECO:0000256" key="1">
    <source>
        <dbReference type="ARBA" id="ARBA00001917"/>
    </source>
</evidence>
<dbReference type="Proteomes" id="UP000610960">
    <property type="component" value="Unassembled WGS sequence"/>
</dbReference>
<comment type="cofactor">
    <cofactor evidence="2">
        <name>[4Fe-4S] cluster</name>
        <dbReference type="ChEBI" id="CHEBI:49883"/>
    </cofactor>
</comment>
<evidence type="ECO:0000256" key="7">
    <source>
        <dbReference type="ARBA" id="ARBA00023002"/>
    </source>
</evidence>
<dbReference type="GO" id="GO:0046872">
    <property type="term" value="F:metal ion binding"/>
    <property type="evidence" value="ECO:0007669"/>
    <property type="project" value="UniProtKB-KW"/>
</dbReference>
<keyword evidence="6" id="KW-0479">Metal-binding</keyword>
<dbReference type="InterPro" id="IPR013785">
    <property type="entry name" value="Aldolase_TIM"/>
</dbReference>
<keyword evidence="7" id="KW-0560">Oxidoreductase</keyword>
<comment type="cofactor">
    <cofactor evidence="1">
        <name>FMN</name>
        <dbReference type="ChEBI" id="CHEBI:58210"/>
    </cofactor>
</comment>
<dbReference type="SUPFAM" id="SSF51395">
    <property type="entry name" value="FMN-linked oxidoreductases"/>
    <property type="match status" value="1"/>
</dbReference>
<keyword evidence="4" id="KW-0285">Flavoprotein</keyword>
<dbReference type="PANTHER" id="PTHR42917:SF2">
    <property type="entry name" value="2,4-DIENOYL-COA REDUCTASE [(2E)-ENOYL-COA-PRODUCING]"/>
    <property type="match status" value="1"/>
</dbReference>
<comment type="caution">
    <text evidence="11">The sequence shown here is derived from an EMBL/GenBank/DDBJ whole genome shotgun (WGS) entry which is preliminary data.</text>
</comment>
<dbReference type="GO" id="GO:0016491">
    <property type="term" value="F:oxidoreductase activity"/>
    <property type="evidence" value="ECO:0007669"/>
    <property type="project" value="UniProtKB-KW"/>
</dbReference>
<keyword evidence="8" id="KW-0408">Iron</keyword>
<evidence type="ECO:0000313" key="12">
    <source>
        <dbReference type="Proteomes" id="UP000610960"/>
    </source>
</evidence>
<reference evidence="11" key="1">
    <citation type="journal article" date="2014" name="Int. J. Syst. Evol. Microbiol.">
        <title>Complete genome sequence of Corynebacterium casei LMG S-19264T (=DSM 44701T), isolated from a smear-ripened cheese.</title>
        <authorList>
            <consortium name="US DOE Joint Genome Institute (JGI-PGF)"/>
            <person name="Walter F."/>
            <person name="Albersmeier A."/>
            <person name="Kalinowski J."/>
            <person name="Ruckert C."/>
        </authorList>
    </citation>
    <scope>NUCLEOTIDE SEQUENCE</scope>
    <source>
        <strain evidence="11">JCM 10088</strain>
    </source>
</reference>
<dbReference type="PANTHER" id="PTHR42917">
    <property type="entry name" value="2,4-DIENOYL-COA REDUCTASE"/>
    <property type="match status" value="1"/>
</dbReference>
<evidence type="ECO:0000256" key="9">
    <source>
        <dbReference type="ARBA" id="ARBA00023014"/>
    </source>
</evidence>